<protein>
    <submittedName>
        <fullName evidence="6">Oidioi.mRNA.OKI2018_I69.chr2.g4931.t2.cds</fullName>
    </submittedName>
</protein>
<evidence type="ECO:0000259" key="4">
    <source>
        <dbReference type="Pfam" id="PF10243"/>
    </source>
</evidence>
<keyword evidence="7" id="KW-1185">Reference proteome</keyword>
<feature type="region of interest" description="Disordered" evidence="3">
    <location>
        <begin position="362"/>
        <end position="570"/>
    </location>
</feature>
<comment type="similarity">
    <text evidence="1">Belongs to the SIMIBI class G3E GTPase family. ArgK/MeaB subfamily.</text>
</comment>
<keyword evidence="2" id="KW-0175">Coiled coil</keyword>
<sequence length="736" mass="81768">MIRCASRRLLSSKQSARVDSLYSGIVAGNRASLSSSITLVESKNAQKKAMAQEILTRLLQNGVVEEDISKTFRIGLSGPPGAGKSTFIEAAGQHIINQGSNLAVLAVDPSSSRTGGSLLGDKTRMQNLGVMPEAFIRPSPAGGELGGVARNTHEAAVLCEAAGYKNIIIETVGVGQSEIAVADMVDVFLLLLPPSAGDELQGIKRGIVELVDIVAVNKYDGDMKPAVRRIAADMGADFVEKTQQVLGKIIQKPALTEKLLSRPPFRFLHDIITNLMKKTGFFTGLFPKELLDGKAITDKNDKLKFLQLVIDCISFVSGKNVDVKAAKIVAGQEAEQTNKLLQEIAMAILTKKSSDDAVAQIQAGGKPANPEKAEKKSSKSSKEKEAEKKPRDESKQREKKSEKRSESKPREEKKDSKDRRDRSERRDRDRSKKRETSEERRVRKEKERAERKEKERAERKERKKAEERGEERGERRSSRPARPTSAKGERRRPPPVPETDKEEKKRSSHSKPPKVEEPARPTTKGASRARPGSARPTNKGRTQPPPEATSPPVVNPNVIRDNDDEEDDNIEIEEVQAENSVIKGAVVAERDHGALVQDIMDSSKNMSKAANVKDKTNKISEAEQKKIEKQIGKMKADVQAITAQLPPVAHVLDLFQEDLDSMQTEYDQWSAELRKNTTLLNEAQNRKHANLDQLYAQLNRFQRETEQREHEIMNTRQQIKLNEDKIQKQLAAVCAN</sequence>
<dbReference type="InterPro" id="IPR005129">
    <property type="entry name" value="GTPase_ArgK"/>
</dbReference>
<evidence type="ECO:0000313" key="7">
    <source>
        <dbReference type="Proteomes" id="UP001158576"/>
    </source>
</evidence>
<feature type="compositionally biased region" description="Basic and acidic residues" evidence="3">
    <location>
        <begin position="487"/>
        <end position="505"/>
    </location>
</feature>
<reference evidence="6 7" key="1">
    <citation type="submission" date="2021-04" db="EMBL/GenBank/DDBJ databases">
        <authorList>
            <person name="Bliznina A."/>
        </authorList>
    </citation>
    <scope>NUCLEOTIDE SEQUENCE [LARGE SCALE GENOMIC DNA]</scope>
</reference>
<evidence type="ECO:0000259" key="5">
    <source>
        <dbReference type="Pfam" id="PF17749"/>
    </source>
</evidence>
<dbReference type="Gene3D" id="3.40.50.300">
    <property type="entry name" value="P-loop containing nucleotide triphosphate hydrolases"/>
    <property type="match status" value="1"/>
</dbReference>
<dbReference type="Pfam" id="PF03308">
    <property type="entry name" value="MeaB"/>
    <property type="match status" value="1"/>
</dbReference>
<organism evidence="6 7">
    <name type="scientific">Oikopleura dioica</name>
    <name type="common">Tunicate</name>
    <dbReference type="NCBI Taxonomy" id="34765"/>
    <lineage>
        <taxon>Eukaryota</taxon>
        <taxon>Metazoa</taxon>
        <taxon>Chordata</taxon>
        <taxon>Tunicata</taxon>
        <taxon>Appendicularia</taxon>
        <taxon>Copelata</taxon>
        <taxon>Oikopleuridae</taxon>
        <taxon>Oikopleura</taxon>
    </lineage>
</organism>
<name>A0ABN7T0G6_OIKDI</name>
<dbReference type="InterPro" id="IPR041476">
    <property type="entry name" value="TRAF3IP1_C"/>
</dbReference>
<feature type="coiled-coil region" evidence="2">
    <location>
        <begin position="652"/>
        <end position="718"/>
    </location>
</feature>
<dbReference type="Pfam" id="PF10243">
    <property type="entry name" value="MIP-T3"/>
    <property type="match status" value="1"/>
</dbReference>
<feature type="compositionally biased region" description="Basic and acidic residues" evidence="3">
    <location>
        <begin position="369"/>
        <end position="477"/>
    </location>
</feature>
<gene>
    <name evidence="6" type="ORF">OKIOD_LOCUS13696</name>
</gene>
<dbReference type="PANTHER" id="PTHR23408">
    <property type="entry name" value="METHYLMALONYL-COA MUTASE"/>
    <property type="match status" value="1"/>
</dbReference>
<dbReference type="InterPro" id="IPR040468">
    <property type="entry name" value="TRAF3IP1_N"/>
</dbReference>
<dbReference type="InterPro" id="IPR027417">
    <property type="entry name" value="P-loop_NTPase"/>
</dbReference>
<feature type="domain" description="TRAF3-interacting protein 1 C-terminal" evidence="5">
    <location>
        <begin position="589"/>
        <end position="731"/>
    </location>
</feature>
<dbReference type="Pfam" id="PF17749">
    <property type="entry name" value="MIP-T3_C"/>
    <property type="match status" value="1"/>
</dbReference>
<evidence type="ECO:0000256" key="3">
    <source>
        <dbReference type="SAM" id="MobiDB-lite"/>
    </source>
</evidence>
<proteinExistence type="inferred from homology"/>
<dbReference type="EMBL" id="OU015567">
    <property type="protein sequence ID" value="CAG5110541.1"/>
    <property type="molecule type" value="Genomic_DNA"/>
</dbReference>
<feature type="domain" description="TRAF3-interacting protein 1 N-terminal" evidence="4">
    <location>
        <begin position="238"/>
        <end position="347"/>
    </location>
</feature>
<dbReference type="SUPFAM" id="SSF52540">
    <property type="entry name" value="P-loop containing nucleoside triphosphate hydrolases"/>
    <property type="match status" value="1"/>
</dbReference>
<dbReference type="Proteomes" id="UP001158576">
    <property type="component" value="Chromosome 2"/>
</dbReference>
<dbReference type="PANTHER" id="PTHR23408:SF3">
    <property type="entry name" value="METHYLMALONIC ACIDURIA TYPE A PROTEIN, MITOCHONDRIAL"/>
    <property type="match status" value="1"/>
</dbReference>
<evidence type="ECO:0000256" key="2">
    <source>
        <dbReference type="SAM" id="Coils"/>
    </source>
</evidence>
<evidence type="ECO:0000256" key="1">
    <source>
        <dbReference type="ARBA" id="ARBA00009625"/>
    </source>
</evidence>
<dbReference type="Gene3D" id="1.20.5.170">
    <property type="match status" value="1"/>
</dbReference>
<evidence type="ECO:0000313" key="6">
    <source>
        <dbReference type="EMBL" id="CAG5110541.1"/>
    </source>
</evidence>
<accession>A0ABN7T0G6</accession>
<dbReference type="CDD" id="cd03114">
    <property type="entry name" value="MMAA-like"/>
    <property type="match status" value="1"/>
</dbReference>